<feature type="transmembrane region" description="Helical" evidence="1">
    <location>
        <begin position="6"/>
        <end position="23"/>
    </location>
</feature>
<organism evidence="2 3">
    <name type="scientific">Jannaschia helgolandensis</name>
    <dbReference type="NCBI Taxonomy" id="188906"/>
    <lineage>
        <taxon>Bacteria</taxon>
        <taxon>Pseudomonadati</taxon>
        <taxon>Pseudomonadota</taxon>
        <taxon>Alphaproteobacteria</taxon>
        <taxon>Rhodobacterales</taxon>
        <taxon>Roseobacteraceae</taxon>
        <taxon>Jannaschia</taxon>
    </lineage>
</organism>
<keyword evidence="1" id="KW-0472">Membrane</keyword>
<accession>A0A1H7RBQ4</accession>
<gene>
    <name evidence="2" type="ORF">SAMN04488526_3022</name>
</gene>
<dbReference type="RefSeq" id="WP_092764208.1">
    <property type="nucleotide sequence ID" value="NZ_CAXBJT010000103.1"/>
</dbReference>
<protein>
    <submittedName>
        <fullName evidence="2">Uncharacterized protein</fullName>
    </submittedName>
</protein>
<dbReference type="OrthoDB" id="9911074at2"/>
<name>A0A1H7RBQ4_9RHOB</name>
<evidence type="ECO:0000313" key="2">
    <source>
        <dbReference type="EMBL" id="SEL57750.1"/>
    </source>
</evidence>
<evidence type="ECO:0000313" key="3">
    <source>
        <dbReference type="Proteomes" id="UP000199283"/>
    </source>
</evidence>
<reference evidence="2 3" key="1">
    <citation type="submission" date="2016-10" db="EMBL/GenBank/DDBJ databases">
        <authorList>
            <person name="de Groot N.N."/>
        </authorList>
    </citation>
    <scope>NUCLEOTIDE SEQUENCE [LARGE SCALE GENOMIC DNA]</scope>
    <source>
        <strain evidence="2 3">DSM 14858</strain>
    </source>
</reference>
<dbReference type="STRING" id="188906.SAMN04488526_3022"/>
<dbReference type="AlphaFoldDB" id="A0A1H7RBQ4"/>
<feature type="transmembrane region" description="Helical" evidence="1">
    <location>
        <begin position="35"/>
        <end position="52"/>
    </location>
</feature>
<keyword evidence="1" id="KW-0812">Transmembrane</keyword>
<dbReference type="Proteomes" id="UP000199283">
    <property type="component" value="Unassembled WGS sequence"/>
</dbReference>
<sequence>MTRDTWQTIADIIVIAISLWFLFSGNFDDIPARRVVSAVALFVIATSAWRILRRWRARS</sequence>
<keyword evidence="1" id="KW-1133">Transmembrane helix</keyword>
<dbReference type="EMBL" id="FNZQ01000006">
    <property type="protein sequence ID" value="SEL57750.1"/>
    <property type="molecule type" value="Genomic_DNA"/>
</dbReference>
<keyword evidence="3" id="KW-1185">Reference proteome</keyword>
<proteinExistence type="predicted"/>
<evidence type="ECO:0000256" key="1">
    <source>
        <dbReference type="SAM" id="Phobius"/>
    </source>
</evidence>